<comment type="caution">
    <text evidence="1">The sequence shown here is derived from an EMBL/GenBank/DDBJ whole genome shotgun (WGS) entry which is preliminary data.</text>
</comment>
<keyword evidence="2" id="KW-1185">Reference proteome</keyword>
<evidence type="ECO:0000313" key="2">
    <source>
        <dbReference type="Proteomes" id="UP000629098"/>
    </source>
</evidence>
<dbReference type="AlphaFoldDB" id="A0A8J6XGU0"/>
<accession>A0A8J6XGU0</accession>
<dbReference type="EMBL" id="JACXAE010000029">
    <property type="protein sequence ID" value="MBD2771806.1"/>
    <property type="molecule type" value="Genomic_DNA"/>
</dbReference>
<proteinExistence type="predicted"/>
<dbReference type="PANTHER" id="PTHR43642:SF1">
    <property type="entry name" value="HYBRID SIGNAL TRANSDUCTION HISTIDINE KINASE G"/>
    <property type="match status" value="1"/>
</dbReference>
<sequence>MEYLNHGGELLAADSWNIQYNLTLSLYEETAEISYLIGDFVRTSKLVEIVLIQAKTILDKVKIYAVSIQAYIAQNLQIKAVETAVNILNILGLELPSEANQSDSQLAMEQTKSNFLGQSIQDLIVLPKMTEPEKLAAMHVLYSVMSASYQAAPNLLPLLVCQQVNLSLSYGNTFISAFSYAMYGLILCGEGDIELGCEVSELALQLLSIFKEKQFKCKILNVIYGYIRIWKYPLRECLNPLLEAYQAGLESGDFEFACNAAYNYFSIASHIGEDLTLLAHRMEIYGQAMLRYKQEAPLNVHKIFWQPVLNLIGKSEYKYQVIGEIYDEQIMLPIYLNDNNSFAIYLLHTNKTYLSYLFHEYEQANQHCLVTEKYVGSLSGAFHVSLFYFYDSLIKLALFPQQSSDEKELIMAKVAANQQRIKEWAEHAPKNYWHKFYLVEAEKHRVLKKNAEAIEYYDRTIKIAKENEYLNDEALAYEL</sequence>
<dbReference type="InterPro" id="IPR053159">
    <property type="entry name" value="Hybrid_Histidine_Kinase"/>
</dbReference>
<evidence type="ECO:0000313" key="1">
    <source>
        <dbReference type="EMBL" id="MBD2771806.1"/>
    </source>
</evidence>
<reference evidence="1" key="1">
    <citation type="submission" date="2020-09" db="EMBL/GenBank/DDBJ databases">
        <title>Iningainema tapete sp. nov. (Scytonemataceae, Cyanobacteria) from greenhouses in central Florida (USA) produces two types of nodularin with biosynthetic potential for microcystin-LR and anabaenopeptins.</title>
        <authorList>
            <person name="Berthold D.E."/>
            <person name="Lefler F.W."/>
            <person name="Huang I.-S."/>
            <person name="Abdulla H."/>
            <person name="Zimba P.V."/>
            <person name="Laughinghouse H.D. IV."/>
        </authorList>
    </citation>
    <scope>NUCLEOTIDE SEQUENCE</scope>
    <source>
        <strain evidence="1">BLCCT55</strain>
    </source>
</reference>
<dbReference type="PANTHER" id="PTHR43642">
    <property type="entry name" value="HYBRID SIGNAL TRANSDUCTION HISTIDINE KINASE G"/>
    <property type="match status" value="1"/>
</dbReference>
<protein>
    <submittedName>
        <fullName evidence="1">Uncharacterized protein</fullName>
    </submittedName>
</protein>
<dbReference type="Proteomes" id="UP000629098">
    <property type="component" value="Unassembled WGS sequence"/>
</dbReference>
<name>A0A8J6XGU0_9CYAN</name>
<organism evidence="1 2">
    <name type="scientific">Iningainema tapete BLCC-T55</name>
    <dbReference type="NCBI Taxonomy" id="2748662"/>
    <lineage>
        <taxon>Bacteria</taxon>
        <taxon>Bacillati</taxon>
        <taxon>Cyanobacteriota</taxon>
        <taxon>Cyanophyceae</taxon>
        <taxon>Nostocales</taxon>
        <taxon>Scytonemataceae</taxon>
        <taxon>Iningainema tapete</taxon>
    </lineage>
</organism>
<gene>
    <name evidence="1" type="ORF">ICL16_06790</name>
</gene>